<sequence>MLLSCTTTILKGLEASGSLPLTQRKLWIKYYTKHSMNSMGRWSR</sequence>
<name>A0AAV0LUL6_9ROSI</name>
<accession>A0AAV0LUL6</accession>
<comment type="caution">
    <text evidence="1">The sequence shown here is derived from an EMBL/GenBank/DDBJ whole genome shotgun (WGS) entry which is preliminary data.</text>
</comment>
<protein>
    <submittedName>
        <fullName evidence="1">Uncharacterized protein</fullName>
    </submittedName>
</protein>
<dbReference type="Proteomes" id="UP001154282">
    <property type="component" value="Unassembled WGS sequence"/>
</dbReference>
<keyword evidence="2" id="KW-1185">Reference proteome</keyword>
<dbReference type="EMBL" id="CAMGYJ010000006">
    <property type="protein sequence ID" value="CAI0437885.1"/>
    <property type="molecule type" value="Genomic_DNA"/>
</dbReference>
<proteinExistence type="predicted"/>
<reference evidence="1" key="1">
    <citation type="submission" date="2022-08" db="EMBL/GenBank/DDBJ databases">
        <authorList>
            <person name="Gutierrez-Valencia J."/>
        </authorList>
    </citation>
    <scope>NUCLEOTIDE SEQUENCE</scope>
</reference>
<evidence type="ECO:0000313" key="1">
    <source>
        <dbReference type="EMBL" id="CAI0437885.1"/>
    </source>
</evidence>
<evidence type="ECO:0000313" key="2">
    <source>
        <dbReference type="Proteomes" id="UP001154282"/>
    </source>
</evidence>
<organism evidence="1 2">
    <name type="scientific">Linum tenue</name>
    <dbReference type="NCBI Taxonomy" id="586396"/>
    <lineage>
        <taxon>Eukaryota</taxon>
        <taxon>Viridiplantae</taxon>
        <taxon>Streptophyta</taxon>
        <taxon>Embryophyta</taxon>
        <taxon>Tracheophyta</taxon>
        <taxon>Spermatophyta</taxon>
        <taxon>Magnoliopsida</taxon>
        <taxon>eudicotyledons</taxon>
        <taxon>Gunneridae</taxon>
        <taxon>Pentapetalae</taxon>
        <taxon>rosids</taxon>
        <taxon>fabids</taxon>
        <taxon>Malpighiales</taxon>
        <taxon>Linaceae</taxon>
        <taxon>Linum</taxon>
    </lineage>
</organism>
<gene>
    <name evidence="1" type="ORF">LITE_LOCUS25624</name>
</gene>
<dbReference type="AlphaFoldDB" id="A0AAV0LUL6"/>